<dbReference type="InterPro" id="IPR011050">
    <property type="entry name" value="Pectin_lyase_fold/virulence"/>
</dbReference>
<sequence>MPIYRDTPYVFTPDPVNDNGPRIQALLKAGYRWLQINGTECPIGTTVLLNRDDSWPYSGQIIEPAPGIDKVTIDCTGVGRHPDQPSNPSYAAIDYQGNVRPASYLTAIAHVNTTQIFVGDSSKYTNGDWIVISDASTDFPNMPLPLDGPMEVRQVIFVLAGSLIINRVIKREHPLGAIVAKCTPIQNVYIRNLEFTGNATVGLHMHYAQQCVLENITSVDWRGRCMLLLDNGGENNLILNSYCTGTEAGVGPEQNAWGVVVEGQDSTKIVNSGGERCGNGAAMTYSIDTVFVNTRARLNTVNAAVTFSSIRSGFLRPKVGSPLALDTYISDDSVDCYIVNKQPFA</sequence>
<accession>A0A109LB76</accession>
<name>A0A109LB76_PSEFL</name>
<gene>
    <name evidence="1" type="ORF">PFLmoz3_05966</name>
</gene>
<protein>
    <recommendedName>
        <fullName evidence="3">Right handed beta helix domain-containing protein</fullName>
    </recommendedName>
</protein>
<proteinExistence type="predicted"/>
<evidence type="ECO:0000313" key="2">
    <source>
        <dbReference type="Proteomes" id="UP000061348"/>
    </source>
</evidence>
<organism evidence="1 2">
    <name type="scientific">Pseudomonas fluorescens</name>
    <dbReference type="NCBI Taxonomy" id="294"/>
    <lineage>
        <taxon>Bacteria</taxon>
        <taxon>Pseudomonadati</taxon>
        <taxon>Pseudomonadota</taxon>
        <taxon>Gammaproteobacteria</taxon>
        <taxon>Pseudomonadales</taxon>
        <taxon>Pseudomonadaceae</taxon>
        <taxon>Pseudomonas</taxon>
    </lineage>
</organism>
<evidence type="ECO:0000313" key="1">
    <source>
        <dbReference type="EMBL" id="KWV84396.1"/>
    </source>
</evidence>
<comment type="caution">
    <text evidence="1">The sequence shown here is derived from an EMBL/GenBank/DDBJ whole genome shotgun (WGS) entry which is preliminary data.</text>
</comment>
<dbReference type="AlphaFoldDB" id="A0A109LB76"/>
<dbReference type="RefSeq" id="WP_060765313.1">
    <property type="nucleotide sequence ID" value="NZ_LCYA01000209.1"/>
</dbReference>
<dbReference type="InterPro" id="IPR012334">
    <property type="entry name" value="Pectin_lyas_fold"/>
</dbReference>
<dbReference type="Gene3D" id="2.160.20.10">
    <property type="entry name" value="Single-stranded right-handed beta-helix, Pectin lyase-like"/>
    <property type="match status" value="1"/>
</dbReference>
<dbReference type="PATRIC" id="fig|294.194.peg.6615"/>
<dbReference type="Proteomes" id="UP000061348">
    <property type="component" value="Unassembled WGS sequence"/>
</dbReference>
<dbReference type="SUPFAM" id="SSF51126">
    <property type="entry name" value="Pectin lyase-like"/>
    <property type="match status" value="1"/>
</dbReference>
<dbReference type="EMBL" id="LCYA01000209">
    <property type="protein sequence ID" value="KWV84396.1"/>
    <property type="molecule type" value="Genomic_DNA"/>
</dbReference>
<reference evidence="1 2" key="1">
    <citation type="submission" date="2015-05" db="EMBL/GenBank/DDBJ databases">
        <title>A genomic and transcriptomic approach to investigate the blue pigment phenotype in Pseudomonas fluorescens.</title>
        <authorList>
            <person name="Andreani N.A."/>
            <person name="Cardazzo B."/>
        </authorList>
    </citation>
    <scope>NUCLEOTIDE SEQUENCE [LARGE SCALE GENOMIC DNA]</scope>
    <source>
        <strain evidence="1 2">Ps_22</strain>
    </source>
</reference>
<evidence type="ECO:0008006" key="3">
    <source>
        <dbReference type="Google" id="ProtNLM"/>
    </source>
</evidence>